<evidence type="ECO:0000313" key="3">
    <source>
        <dbReference type="Proteomes" id="UP000003019"/>
    </source>
</evidence>
<name>G4CFC1_9NEIS</name>
<dbReference type="HOGENOM" id="CLU_1282085_0_0_4"/>
<protein>
    <submittedName>
        <fullName evidence="2">Uncharacterized protein</fullName>
    </submittedName>
</protein>
<feature type="transmembrane region" description="Helical" evidence="1">
    <location>
        <begin position="154"/>
        <end position="175"/>
    </location>
</feature>
<keyword evidence="3" id="KW-1185">Reference proteome</keyword>
<dbReference type="STRING" id="1032488.HMPREF9371_0310"/>
<dbReference type="Proteomes" id="UP000003019">
    <property type="component" value="Unassembled WGS sequence"/>
</dbReference>
<evidence type="ECO:0000256" key="1">
    <source>
        <dbReference type="SAM" id="Phobius"/>
    </source>
</evidence>
<dbReference type="RefSeq" id="WP_009118004.1">
    <property type="nucleotide sequence ID" value="NZ_JH164926.1"/>
</dbReference>
<accession>G4CFC1</accession>
<dbReference type="EMBL" id="AGAY01000009">
    <property type="protein sequence ID" value="EGY53495.1"/>
    <property type="molecule type" value="Genomic_DNA"/>
</dbReference>
<reference evidence="2 3" key="1">
    <citation type="submission" date="2011-05" db="EMBL/GenBank/DDBJ databases">
        <authorList>
            <person name="Muzny D."/>
            <person name="Qin X."/>
            <person name="Deng J."/>
            <person name="Jiang H."/>
            <person name="Liu Y."/>
            <person name="Qu J."/>
            <person name="Song X.-Z."/>
            <person name="Zhang L."/>
            <person name="Thornton R."/>
            <person name="Coyle M."/>
            <person name="Francisco L."/>
            <person name="Jackson L."/>
            <person name="Javaid M."/>
            <person name="Korchina V."/>
            <person name="Kovar C."/>
            <person name="Mata R."/>
            <person name="Mathew T."/>
            <person name="Ngo R."/>
            <person name="Nguyen L."/>
            <person name="Nguyen N."/>
            <person name="Okwuonu G."/>
            <person name="Ongeri F."/>
            <person name="Pham C."/>
            <person name="Simmons D."/>
            <person name="Wilczek-Boney K."/>
            <person name="Hale W."/>
            <person name="Jakkamsetti A."/>
            <person name="Pham P."/>
            <person name="Ruth R."/>
            <person name="San Lucas F."/>
            <person name="Warren J."/>
            <person name="Zhang J."/>
            <person name="Zhao Z."/>
            <person name="Zhou C."/>
            <person name="Zhu D."/>
            <person name="Lee S."/>
            <person name="Bess C."/>
            <person name="Blankenburg K."/>
            <person name="Forbes L."/>
            <person name="Fu Q."/>
            <person name="Gubbala S."/>
            <person name="Hirani K."/>
            <person name="Jayaseelan J.C."/>
            <person name="Lara F."/>
            <person name="Munidasa M."/>
            <person name="Palculict T."/>
            <person name="Patil S."/>
            <person name="Pu L.-L."/>
            <person name="Saada N."/>
            <person name="Tang L."/>
            <person name="Weissenberger G."/>
            <person name="Zhu Y."/>
            <person name="Hemphill L."/>
            <person name="Shang Y."/>
            <person name="Youmans B."/>
            <person name="Ayvaz T."/>
            <person name="Ross M."/>
            <person name="Santibanez J."/>
            <person name="Aqrawi P."/>
            <person name="Gross S."/>
            <person name="Joshi V."/>
            <person name="Fowler G."/>
            <person name="Nazareth L."/>
            <person name="Reid J."/>
            <person name="Worley K."/>
            <person name="Petrosino J."/>
            <person name="Highlander S."/>
            <person name="Gibbs R."/>
        </authorList>
    </citation>
    <scope>NUCLEOTIDE SEQUENCE [LARGE SCALE GENOMIC DNA]</scope>
    <source>
        <strain evidence="2 3">871</strain>
    </source>
</reference>
<keyword evidence="1" id="KW-1133">Transmembrane helix</keyword>
<comment type="caution">
    <text evidence="2">The sequence shown here is derived from an EMBL/GenBank/DDBJ whole genome shotgun (WGS) entry which is preliminary data.</text>
</comment>
<feature type="transmembrane region" description="Helical" evidence="1">
    <location>
        <begin position="57"/>
        <end position="79"/>
    </location>
</feature>
<keyword evidence="1" id="KW-0812">Transmembrane</keyword>
<dbReference type="PATRIC" id="fig|1032488.3.peg.287"/>
<proteinExistence type="predicted"/>
<gene>
    <name evidence="2" type="ORF">HMPREF9371_0310</name>
</gene>
<evidence type="ECO:0000313" key="2">
    <source>
        <dbReference type="EMBL" id="EGY53495.1"/>
    </source>
</evidence>
<keyword evidence="1" id="KW-0472">Membrane</keyword>
<dbReference type="AlphaFoldDB" id="G4CFC1"/>
<feature type="transmembrane region" description="Helical" evidence="1">
    <location>
        <begin position="99"/>
        <end position="121"/>
    </location>
</feature>
<sequence length="215" mass="24064">MKIGEWPQAPNAAAPSLCYCKKKTIIKQDKFNRRKQSHAPPARIRPEYSRAERLHRVLRFGLPALAFMAFLQFGFFPWLKTFAEDAPCRSLLGIPGTTVVIYGVFALIPLLLCIFMTARMLPLILRTFKSGQYPPPGQKTFHPTRILTGLPAKLIGWAGIVCLSVLFVFAAYSGLHAQTMLENHQQKMQQQYPNGFPCHNGKAAFSGSLLFTNPA</sequence>
<organism evidence="2 3">
    <name type="scientific">Neisseria shayeganii 871</name>
    <dbReference type="NCBI Taxonomy" id="1032488"/>
    <lineage>
        <taxon>Bacteria</taxon>
        <taxon>Pseudomonadati</taxon>
        <taxon>Pseudomonadota</taxon>
        <taxon>Betaproteobacteria</taxon>
        <taxon>Neisseriales</taxon>
        <taxon>Neisseriaceae</taxon>
        <taxon>Neisseria</taxon>
    </lineage>
</organism>
<dbReference type="OrthoDB" id="7061187at2"/>